<dbReference type="EMBL" id="GGEC01019910">
    <property type="protein sequence ID" value="MBX00394.1"/>
    <property type="molecule type" value="Transcribed_RNA"/>
</dbReference>
<dbReference type="GO" id="GO:0016301">
    <property type="term" value="F:kinase activity"/>
    <property type="evidence" value="ECO:0007669"/>
    <property type="project" value="UniProtKB-KW"/>
</dbReference>
<sequence length="127" mass="13907">MSALFGSHPSVSSSSPNSILCGFISSALSPPPPLSLNIHLSDASFLWHYHHFLPYQPTIFSLAPLAVGLVVISQPEYLCPVDRRCFAGSCPWENTHYPFSFSPGFSIVNLPDTCCHTSPYLPDTTCY</sequence>
<keyword evidence="1" id="KW-0418">Kinase</keyword>
<dbReference type="AlphaFoldDB" id="A0A2P2K3U4"/>
<dbReference type="EMBL" id="GGEC01019908">
    <property type="protein sequence ID" value="MBX00392.1"/>
    <property type="molecule type" value="Transcribed_RNA"/>
</dbReference>
<evidence type="ECO:0000313" key="2">
    <source>
        <dbReference type="EMBL" id="MBX00392.1"/>
    </source>
</evidence>
<accession>A0A2P2K3U4</accession>
<dbReference type="EMBL" id="GGEC01019907">
    <property type="protein sequence ID" value="MBX00391.1"/>
    <property type="molecule type" value="Transcribed_RNA"/>
</dbReference>
<reference evidence="1" key="1">
    <citation type="submission" date="2018-02" db="EMBL/GenBank/DDBJ databases">
        <title>Rhizophora mucronata_Transcriptome.</title>
        <authorList>
            <person name="Meera S.P."/>
            <person name="Sreeshan A."/>
            <person name="Augustine A."/>
        </authorList>
    </citation>
    <scope>NUCLEOTIDE SEQUENCE</scope>
    <source>
        <tissue evidence="1">Leaf</tissue>
    </source>
</reference>
<proteinExistence type="predicted"/>
<organism evidence="1">
    <name type="scientific">Rhizophora mucronata</name>
    <name type="common">Asiatic mangrove</name>
    <dbReference type="NCBI Taxonomy" id="61149"/>
    <lineage>
        <taxon>Eukaryota</taxon>
        <taxon>Viridiplantae</taxon>
        <taxon>Streptophyta</taxon>
        <taxon>Embryophyta</taxon>
        <taxon>Tracheophyta</taxon>
        <taxon>Spermatophyta</taxon>
        <taxon>Magnoliopsida</taxon>
        <taxon>eudicotyledons</taxon>
        <taxon>Gunneridae</taxon>
        <taxon>Pentapetalae</taxon>
        <taxon>rosids</taxon>
        <taxon>fabids</taxon>
        <taxon>Malpighiales</taxon>
        <taxon>Rhizophoraceae</taxon>
        <taxon>Rhizophora</taxon>
    </lineage>
</organism>
<keyword evidence="1" id="KW-0808">Transferase</keyword>
<name>A0A2P2K3U4_RHIMU</name>
<protein>
    <submittedName>
        <fullName evidence="1 2">Putative serine/threonine-protein kinase At1g54610</fullName>
    </submittedName>
</protein>
<evidence type="ECO:0000313" key="1">
    <source>
        <dbReference type="EMBL" id="MBX00391.1"/>
    </source>
</evidence>